<name>A0A8S5LW75_9CAUD</name>
<evidence type="ECO:0000313" key="1">
    <source>
        <dbReference type="EMBL" id="DAD74160.1"/>
    </source>
</evidence>
<sequence length="102" mass="12117">MNLNRAHRKIEHEKLNREVMSKVEGRVIPRVQCACLAATALVLHDKFGFGQKRLNKYIEEVFYIFESIYTQYTDFDDIKRCIYDELGIDFEEIEEKRLAQQG</sequence>
<organism evidence="1">
    <name type="scientific">Myoviridae sp. ctplG2</name>
    <dbReference type="NCBI Taxonomy" id="2826700"/>
    <lineage>
        <taxon>Viruses</taxon>
        <taxon>Duplodnaviria</taxon>
        <taxon>Heunggongvirae</taxon>
        <taxon>Uroviricota</taxon>
        <taxon>Caudoviricetes</taxon>
    </lineage>
</organism>
<reference evidence="1" key="1">
    <citation type="journal article" date="2021" name="Proc. Natl. Acad. Sci. U.S.A.">
        <title>A Catalog of Tens of Thousands of Viruses from Human Metagenomes Reveals Hidden Associations with Chronic Diseases.</title>
        <authorList>
            <person name="Tisza M.J."/>
            <person name="Buck C.B."/>
        </authorList>
    </citation>
    <scope>NUCLEOTIDE SEQUENCE</scope>
    <source>
        <strain evidence="1">CtplG2</strain>
    </source>
</reference>
<protein>
    <submittedName>
        <fullName evidence="1">Uncharacterized protein</fullName>
    </submittedName>
</protein>
<accession>A0A8S5LW75</accession>
<dbReference type="EMBL" id="BK014753">
    <property type="protein sequence ID" value="DAD74160.1"/>
    <property type="molecule type" value="Genomic_DNA"/>
</dbReference>
<proteinExistence type="predicted"/>